<dbReference type="Proteomes" id="UP000001816">
    <property type="component" value="Chromosome"/>
</dbReference>
<dbReference type="EC" id="5.4.99.5" evidence="1"/>
<dbReference type="HOGENOM" id="CLU_1044655_0_0_5"/>
<dbReference type="GO" id="GO:0004106">
    <property type="term" value="F:chorismate mutase activity"/>
    <property type="evidence" value="ECO:0007669"/>
    <property type="project" value="UniProtKB-EC"/>
</dbReference>
<feature type="region of interest" description="Disordered" evidence="2">
    <location>
        <begin position="1"/>
        <end position="23"/>
    </location>
</feature>
<dbReference type="PROSITE" id="PS51168">
    <property type="entry name" value="CHORISMATE_MUT_2"/>
    <property type="match status" value="1"/>
</dbReference>
<evidence type="ECO:0000313" key="5">
    <source>
        <dbReference type="Proteomes" id="UP000001816"/>
    </source>
</evidence>
<keyword evidence="5" id="KW-1185">Reference proteome</keyword>
<dbReference type="KEGG" id="ccr:CC_2222"/>
<dbReference type="NCBIfam" id="NF004695">
    <property type="entry name" value="PRK06034.1-1"/>
    <property type="match status" value="1"/>
</dbReference>
<evidence type="ECO:0000259" key="3">
    <source>
        <dbReference type="PROSITE" id="PS51168"/>
    </source>
</evidence>
<dbReference type="STRING" id="190650.CC_2222"/>
<dbReference type="EMBL" id="AE005673">
    <property type="protein sequence ID" value="AAK24193.1"/>
    <property type="molecule type" value="Genomic_DNA"/>
</dbReference>
<dbReference type="PIR" id="E87524">
    <property type="entry name" value="E87524"/>
</dbReference>
<evidence type="ECO:0000256" key="2">
    <source>
        <dbReference type="SAM" id="MobiDB-lite"/>
    </source>
</evidence>
<dbReference type="InterPro" id="IPR002701">
    <property type="entry name" value="CM_II_prokaryot"/>
</dbReference>
<dbReference type="SMART" id="SM00830">
    <property type="entry name" value="CM_2"/>
    <property type="match status" value="1"/>
</dbReference>
<dbReference type="BioCyc" id="CAULO:CC2222-MONOMER"/>
<dbReference type="Pfam" id="PF01817">
    <property type="entry name" value="CM_2"/>
    <property type="match status" value="1"/>
</dbReference>
<gene>
    <name evidence="4" type="ordered locus">CC_2222</name>
</gene>
<dbReference type="PATRIC" id="fig|190650.5.peg.2239"/>
<organism evidence="4 5">
    <name type="scientific">Caulobacter vibrioides (strain ATCC 19089 / CIP 103742 / CB 15)</name>
    <name type="common">Caulobacter crescentus</name>
    <dbReference type="NCBI Taxonomy" id="190650"/>
    <lineage>
        <taxon>Bacteria</taxon>
        <taxon>Pseudomonadati</taxon>
        <taxon>Pseudomonadota</taxon>
        <taxon>Alphaproteobacteria</taxon>
        <taxon>Caulobacterales</taxon>
        <taxon>Caulobacteraceae</taxon>
        <taxon>Caulobacter</taxon>
    </lineage>
</organism>
<protein>
    <recommendedName>
        <fullName evidence="1">chorismate mutase</fullName>
        <ecNumber evidence="1">5.4.99.5</ecNumber>
    </recommendedName>
</protein>
<name>Q9A672_CAUVC</name>
<dbReference type="InterPro" id="IPR036263">
    <property type="entry name" value="Chorismate_II_sf"/>
</dbReference>
<dbReference type="SMR" id="Q9A672"/>
<dbReference type="AlphaFoldDB" id="Q9A672"/>
<sequence>MTAKTMVRPPISGKNMGSDATEATPSLEEVRWRLDAIDGELLKLLDERAGLAGAVAAAKRASGDTGFGLRPGREAQIVRKLLSTPRKGAGAALVIRIWREIMADNLARQGPYQLGVFGGREPARTVELTRLRFGTAPRLSLLASAQDALAVARTPWGVGVLPLTSETPWWGRLLAEPKLKVFAALPCLAAWGPQAALAVAEVEVEPTGGDQTFWVTDSPKSAPAIIEALSQTDVAAELIAEAGGLKLFSLSGFFQADDPRLARAPGQLTGVIGAAPEQFDV</sequence>
<dbReference type="eggNOG" id="COG1605">
    <property type="taxonomic scope" value="Bacteria"/>
</dbReference>
<dbReference type="GO" id="GO:0046417">
    <property type="term" value="P:chorismate metabolic process"/>
    <property type="evidence" value="ECO:0007669"/>
    <property type="project" value="InterPro"/>
</dbReference>
<dbReference type="Gene3D" id="1.20.59.10">
    <property type="entry name" value="Chorismate mutase"/>
    <property type="match status" value="1"/>
</dbReference>
<reference evidence="4 5" key="1">
    <citation type="journal article" date="2001" name="Proc. Natl. Acad. Sci. U.S.A.">
        <title>Complete genome sequence of Caulobacter crescentus.</title>
        <authorList>
            <person name="Nierman W.C."/>
            <person name="Feldblyum T.V."/>
            <person name="Laub M.T."/>
            <person name="Paulsen I.T."/>
            <person name="Nelson K.E."/>
            <person name="Eisen J.A."/>
            <person name="Heidelberg J.F."/>
            <person name="Alley M.R."/>
            <person name="Ohta N."/>
            <person name="Maddock J.R."/>
            <person name="Potocka I."/>
            <person name="Nelson W.C."/>
            <person name="Newton A."/>
            <person name="Stephens C."/>
            <person name="Phadke N.D."/>
            <person name="Ely B."/>
            <person name="DeBoy R.T."/>
            <person name="Dodson R.J."/>
            <person name="Durkin A.S."/>
            <person name="Gwinn M.L."/>
            <person name="Haft D.H."/>
            <person name="Kolonay J.F."/>
            <person name="Smit J."/>
            <person name="Craven M.B."/>
            <person name="Khouri H."/>
            <person name="Shetty J."/>
            <person name="Berry K."/>
            <person name="Utterback T."/>
            <person name="Tran K."/>
            <person name="Wolf A."/>
            <person name="Vamathevan J."/>
            <person name="Ermolaeva M."/>
            <person name="White O."/>
            <person name="Salzberg S.L."/>
            <person name="Venter J.C."/>
            <person name="Shapiro L."/>
            <person name="Fraser C.M."/>
        </authorList>
    </citation>
    <scope>NUCLEOTIDE SEQUENCE [LARGE SCALE GENOMIC DNA]</scope>
    <source>
        <strain evidence="5">ATCC 19089 / CB15</strain>
    </source>
</reference>
<evidence type="ECO:0000313" key="4">
    <source>
        <dbReference type="EMBL" id="AAK24193.1"/>
    </source>
</evidence>
<proteinExistence type="predicted"/>
<accession>Q9A672</accession>
<dbReference type="EnsemblBacteria" id="AAK24193">
    <property type="protein sequence ID" value="AAK24193"/>
    <property type="gene ID" value="CC_2222"/>
</dbReference>
<dbReference type="InterPro" id="IPR036979">
    <property type="entry name" value="CM_dom_sf"/>
</dbReference>
<evidence type="ECO:0000256" key="1">
    <source>
        <dbReference type="ARBA" id="ARBA00012404"/>
    </source>
</evidence>
<dbReference type="SUPFAM" id="SSF48600">
    <property type="entry name" value="Chorismate mutase II"/>
    <property type="match status" value="1"/>
</dbReference>
<feature type="domain" description="Chorismate mutase" evidence="3">
    <location>
        <begin position="21"/>
        <end position="113"/>
    </location>
</feature>